<comment type="subcellular location">
    <subcellularLocation>
        <location evidence="1">Cell membrane</location>
        <topology evidence="1">Multi-pass membrane protein</topology>
    </subcellularLocation>
</comment>
<dbReference type="InterPro" id="IPR020846">
    <property type="entry name" value="MFS_dom"/>
</dbReference>
<reference evidence="9 10" key="1">
    <citation type="submission" date="2016-04" db="EMBL/GenBank/DDBJ databases">
        <title>Chloroflexus islandicus sp. nov., a thermophilic filamentous anoxygenic phototrophic bacterium from geyser Strokkur (Iceland).</title>
        <authorList>
            <person name="Gaisin V.A."/>
            <person name="Kalashnikov A.M."/>
            <person name="Sukhacheva M.V."/>
            <person name="Grouzdev D.S."/>
            <person name="Ivanov T.M."/>
            <person name="Kuznetsov B."/>
            <person name="Gorlenko V.M."/>
        </authorList>
    </citation>
    <scope>NUCLEOTIDE SEQUENCE [LARGE SCALE GENOMIC DNA]</scope>
    <source>
        <strain evidence="10">isl-2</strain>
    </source>
</reference>
<feature type="transmembrane region" description="Helical" evidence="7">
    <location>
        <begin position="154"/>
        <end position="174"/>
    </location>
</feature>
<evidence type="ECO:0000256" key="5">
    <source>
        <dbReference type="ARBA" id="ARBA00022989"/>
    </source>
</evidence>
<dbReference type="SUPFAM" id="SSF103473">
    <property type="entry name" value="MFS general substrate transporter"/>
    <property type="match status" value="1"/>
</dbReference>
<dbReference type="STRING" id="1707952.A6A03_18060"/>
<proteinExistence type="predicted"/>
<keyword evidence="5 7" id="KW-1133">Transmembrane helix</keyword>
<dbReference type="InterPro" id="IPR050171">
    <property type="entry name" value="MFS_Transporters"/>
</dbReference>
<feature type="transmembrane region" description="Helical" evidence="7">
    <location>
        <begin position="89"/>
        <end position="107"/>
    </location>
</feature>
<feature type="transmembrane region" description="Helical" evidence="7">
    <location>
        <begin position="21"/>
        <end position="38"/>
    </location>
</feature>
<evidence type="ECO:0000256" key="7">
    <source>
        <dbReference type="SAM" id="Phobius"/>
    </source>
</evidence>
<dbReference type="Gene3D" id="1.20.1250.20">
    <property type="entry name" value="MFS general substrate transporter like domains"/>
    <property type="match status" value="2"/>
</dbReference>
<feature type="transmembrane region" description="Helical" evidence="7">
    <location>
        <begin position="303"/>
        <end position="327"/>
    </location>
</feature>
<dbReference type="Proteomes" id="UP000078287">
    <property type="component" value="Unassembled WGS sequence"/>
</dbReference>
<feature type="transmembrane region" description="Helical" evidence="7">
    <location>
        <begin position="399"/>
        <end position="415"/>
    </location>
</feature>
<evidence type="ECO:0000256" key="3">
    <source>
        <dbReference type="ARBA" id="ARBA00022475"/>
    </source>
</evidence>
<dbReference type="InterPro" id="IPR036259">
    <property type="entry name" value="MFS_trans_sf"/>
</dbReference>
<protein>
    <submittedName>
        <fullName evidence="9">MFS transporter</fullName>
    </submittedName>
</protein>
<dbReference type="OrthoDB" id="9810492at2"/>
<organism evidence="9 10">
    <name type="scientific">Chloroflexus islandicus</name>
    <dbReference type="NCBI Taxonomy" id="1707952"/>
    <lineage>
        <taxon>Bacteria</taxon>
        <taxon>Bacillati</taxon>
        <taxon>Chloroflexota</taxon>
        <taxon>Chloroflexia</taxon>
        <taxon>Chloroflexales</taxon>
        <taxon>Chloroflexineae</taxon>
        <taxon>Chloroflexaceae</taxon>
        <taxon>Chloroflexus</taxon>
    </lineage>
</organism>
<comment type="caution">
    <text evidence="9">The sequence shown here is derived from an EMBL/GenBank/DDBJ whole genome shotgun (WGS) entry which is preliminary data.</text>
</comment>
<dbReference type="PROSITE" id="PS00216">
    <property type="entry name" value="SUGAR_TRANSPORT_1"/>
    <property type="match status" value="2"/>
</dbReference>
<evidence type="ECO:0000313" key="10">
    <source>
        <dbReference type="Proteomes" id="UP000078287"/>
    </source>
</evidence>
<dbReference type="PANTHER" id="PTHR23517">
    <property type="entry name" value="RESISTANCE PROTEIN MDTM, PUTATIVE-RELATED-RELATED"/>
    <property type="match status" value="1"/>
</dbReference>
<dbReference type="Pfam" id="PF07690">
    <property type="entry name" value="MFS_1"/>
    <property type="match status" value="2"/>
</dbReference>
<feature type="transmembrane region" description="Helical" evidence="7">
    <location>
        <begin position="113"/>
        <end position="133"/>
    </location>
</feature>
<feature type="transmembrane region" description="Helical" evidence="7">
    <location>
        <begin position="333"/>
        <end position="353"/>
    </location>
</feature>
<gene>
    <name evidence="9" type="ORF">A6A03_18060</name>
</gene>
<sequence length="419" mass="44098">MPAAPSIHNNLQLGLRANGTQFSLLVLINAFVGGMVGIERTVLPLLAEIDFGLASKTAILSFIVSFGIVKALANLFAGRLSDRIGRKRVLIAGWIVGLPVPVIIIFAPSWDWIVFANVVLGINQGLCWSTTVIMKIDLVGPQQRGLAMGLNEAAGYLAVSAAAFGTGYLATAYGLRPQPFIIGIIIALAGLFSSIFLVRETQGHAAVEARTHHNDAPSAAQPSFAHILLLTSWKDRALFAVSQAGMFNNLNDGMAWGLFPLYFALHGLSIGDIGILTAIYPAVWGISQLGAGALSDRVGRKPLITLGMIVQAGGIFLFILTSGFWMWALGSTLLGLGTALVYPTLLAAIGDVAHPTWRASAVGVYRLWRDGGYALGALLAGSLADALGLSWAIGAVGGLTLLSGIIVATVMYETLPGRR</sequence>
<evidence type="ECO:0000256" key="2">
    <source>
        <dbReference type="ARBA" id="ARBA00022448"/>
    </source>
</evidence>
<evidence type="ECO:0000313" key="9">
    <source>
        <dbReference type="EMBL" id="OAN43650.1"/>
    </source>
</evidence>
<name>A0A178M4H1_9CHLR</name>
<dbReference type="RefSeq" id="WP_066790024.1">
    <property type="nucleotide sequence ID" value="NZ_LWQS01000077.1"/>
</dbReference>
<evidence type="ECO:0000256" key="4">
    <source>
        <dbReference type="ARBA" id="ARBA00022692"/>
    </source>
</evidence>
<dbReference type="AlphaFoldDB" id="A0A178M4H1"/>
<feature type="transmembrane region" description="Helical" evidence="7">
    <location>
        <begin position="58"/>
        <end position="77"/>
    </location>
</feature>
<evidence type="ECO:0000256" key="1">
    <source>
        <dbReference type="ARBA" id="ARBA00004651"/>
    </source>
</evidence>
<dbReference type="InterPro" id="IPR011701">
    <property type="entry name" value="MFS"/>
</dbReference>
<feature type="domain" description="Major facilitator superfamily (MFS) profile" evidence="8">
    <location>
        <begin position="22"/>
        <end position="415"/>
    </location>
</feature>
<dbReference type="GO" id="GO:0022857">
    <property type="term" value="F:transmembrane transporter activity"/>
    <property type="evidence" value="ECO:0007669"/>
    <property type="project" value="InterPro"/>
</dbReference>
<evidence type="ECO:0000256" key="6">
    <source>
        <dbReference type="ARBA" id="ARBA00023136"/>
    </source>
</evidence>
<accession>A0A178M4H1</accession>
<keyword evidence="3" id="KW-1003">Cell membrane</keyword>
<dbReference type="PROSITE" id="PS50850">
    <property type="entry name" value="MFS"/>
    <property type="match status" value="1"/>
</dbReference>
<dbReference type="GO" id="GO:0005886">
    <property type="term" value="C:plasma membrane"/>
    <property type="evidence" value="ECO:0007669"/>
    <property type="project" value="UniProtKB-SubCell"/>
</dbReference>
<keyword evidence="2" id="KW-0813">Transport</keyword>
<dbReference type="EMBL" id="LWQS01000077">
    <property type="protein sequence ID" value="OAN43650.1"/>
    <property type="molecule type" value="Genomic_DNA"/>
</dbReference>
<keyword evidence="4 7" id="KW-0812">Transmembrane</keyword>
<feature type="transmembrane region" description="Helical" evidence="7">
    <location>
        <begin position="180"/>
        <end position="198"/>
    </location>
</feature>
<dbReference type="PANTHER" id="PTHR23517:SF3">
    <property type="entry name" value="INTEGRAL MEMBRANE TRANSPORT PROTEIN"/>
    <property type="match status" value="1"/>
</dbReference>
<keyword evidence="6 7" id="KW-0472">Membrane</keyword>
<dbReference type="CDD" id="cd17325">
    <property type="entry name" value="MFS_MdtG_SLC18_like"/>
    <property type="match status" value="1"/>
</dbReference>
<keyword evidence="10" id="KW-1185">Reference proteome</keyword>
<dbReference type="InterPro" id="IPR005829">
    <property type="entry name" value="Sugar_transporter_CS"/>
</dbReference>
<evidence type="ECO:0000259" key="8">
    <source>
        <dbReference type="PROSITE" id="PS50850"/>
    </source>
</evidence>